<dbReference type="GO" id="GO:0005886">
    <property type="term" value="C:plasma membrane"/>
    <property type="evidence" value="ECO:0007669"/>
    <property type="project" value="TreeGrafter"/>
</dbReference>
<keyword evidence="3" id="KW-1133">Transmembrane helix</keyword>
<dbReference type="GO" id="GO:0007189">
    <property type="term" value="P:adenylate cyclase-activating G protein-coupled receptor signaling pathway"/>
    <property type="evidence" value="ECO:0007669"/>
    <property type="project" value="TreeGrafter"/>
</dbReference>
<keyword evidence="2" id="KW-0456">Lyase</keyword>
<gene>
    <name evidence="4" type="ORF">ACAOBT_LOCUS3417</name>
</gene>
<evidence type="ECO:0000256" key="1">
    <source>
        <dbReference type="ARBA" id="ARBA00022741"/>
    </source>
</evidence>
<dbReference type="PANTHER" id="PTHR45627:SF12">
    <property type="entry name" value="ADENYLATE CYCLASE TYPE 2"/>
    <property type="match status" value="1"/>
</dbReference>
<evidence type="ECO:0000256" key="3">
    <source>
        <dbReference type="SAM" id="Phobius"/>
    </source>
</evidence>
<proteinExistence type="predicted"/>
<sequence>KVHITRATLNQLGDKFEVEPGDGVSRESYLADHKVETFLIIPPKKPECKEVQKNGGTDLSSNNLEVHGADMQRSNSICCDPGSPATPSGPITRSGRPSSKMTKYVECWGADKPFANIADSTLAKNVELTVSILFLSKYAKIAICIFSVVLFILTGSSPHRLHVF</sequence>
<dbReference type="OrthoDB" id="2107370at2759"/>
<accession>A0A9P0JRQ0</accession>
<keyword evidence="5" id="KW-1185">Reference proteome</keyword>
<dbReference type="Proteomes" id="UP001152888">
    <property type="component" value="Unassembled WGS sequence"/>
</dbReference>
<feature type="transmembrane region" description="Helical" evidence="3">
    <location>
        <begin position="138"/>
        <end position="156"/>
    </location>
</feature>
<evidence type="ECO:0000256" key="2">
    <source>
        <dbReference type="ARBA" id="ARBA00023239"/>
    </source>
</evidence>
<name>A0A9P0JRQ0_ACAOB</name>
<keyword evidence="1" id="KW-0547">Nucleotide-binding</keyword>
<dbReference type="GO" id="GO:0004016">
    <property type="term" value="F:adenylate cyclase activity"/>
    <property type="evidence" value="ECO:0007669"/>
    <property type="project" value="TreeGrafter"/>
</dbReference>
<dbReference type="AlphaFoldDB" id="A0A9P0JRQ0"/>
<dbReference type="PANTHER" id="PTHR45627">
    <property type="entry name" value="ADENYLATE CYCLASE TYPE 1"/>
    <property type="match status" value="1"/>
</dbReference>
<evidence type="ECO:0000313" key="4">
    <source>
        <dbReference type="EMBL" id="CAH1959859.1"/>
    </source>
</evidence>
<feature type="non-terminal residue" evidence="4">
    <location>
        <position position="164"/>
    </location>
</feature>
<dbReference type="EMBL" id="CAKOFQ010006685">
    <property type="protein sequence ID" value="CAH1959859.1"/>
    <property type="molecule type" value="Genomic_DNA"/>
</dbReference>
<dbReference type="GO" id="GO:0000166">
    <property type="term" value="F:nucleotide binding"/>
    <property type="evidence" value="ECO:0007669"/>
    <property type="project" value="UniProtKB-KW"/>
</dbReference>
<comment type="caution">
    <text evidence="4">The sequence shown here is derived from an EMBL/GenBank/DDBJ whole genome shotgun (WGS) entry which is preliminary data.</text>
</comment>
<dbReference type="GO" id="GO:0007193">
    <property type="term" value="P:adenylate cyclase-inhibiting G protein-coupled receptor signaling pathway"/>
    <property type="evidence" value="ECO:0007669"/>
    <property type="project" value="TreeGrafter"/>
</dbReference>
<protein>
    <submittedName>
        <fullName evidence="4">Uncharacterized protein</fullName>
    </submittedName>
</protein>
<evidence type="ECO:0000313" key="5">
    <source>
        <dbReference type="Proteomes" id="UP001152888"/>
    </source>
</evidence>
<organism evidence="4 5">
    <name type="scientific">Acanthoscelides obtectus</name>
    <name type="common">Bean weevil</name>
    <name type="synonym">Bruchus obtectus</name>
    <dbReference type="NCBI Taxonomy" id="200917"/>
    <lineage>
        <taxon>Eukaryota</taxon>
        <taxon>Metazoa</taxon>
        <taxon>Ecdysozoa</taxon>
        <taxon>Arthropoda</taxon>
        <taxon>Hexapoda</taxon>
        <taxon>Insecta</taxon>
        <taxon>Pterygota</taxon>
        <taxon>Neoptera</taxon>
        <taxon>Endopterygota</taxon>
        <taxon>Coleoptera</taxon>
        <taxon>Polyphaga</taxon>
        <taxon>Cucujiformia</taxon>
        <taxon>Chrysomeloidea</taxon>
        <taxon>Chrysomelidae</taxon>
        <taxon>Bruchinae</taxon>
        <taxon>Bruchini</taxon>
        <taxon>Acanthoscelides</taxon>
    </lineage>
</organism>
<dbReference type="GO" id="GO:0006171">
    <property type="term" value="P:cAMP biosynthetic process"/>
    <property type="evidence" value="ECO:0007669"/>
    <property type="project" value="TreeGrafter"/>
</dbReference>
<keyword evidence="3" id="KW-0472">Membrane</keyword>
<keyword evidence="3" id="KW-0812">Transmembrane</keyword>
<reference evidence="4" key="1">
    <citation type="submission" date="2022-03" db="EMBL/GenBank/DDBJ databases">
        <authorList>
            <person name="Sayadi A."/>
        </authorList>
    </citation>
    <scope>NUCLEOTIDE SEQUENCE</scope>
</reference>